<dbReference type="OrthoDB" id="436105at2759"/>
<proteinExistence type="predicted"/>
<dbReference type="OMA" id="EDIYWAS"/>
<dbReference type="Proteomes" id="UP000186817">
    <property type="component" value="Unassembled WGS sequence"/>
</dbReference>
<evidence type="ECO:0000313" key="2">
    <source>
        <dbReference type="Proteomes" id="UP000186817"/>
    </source>
</evidence>
<comment type="caution">
    <text evidence="1">The sequence shown here is derived from an EMBL/GenBank/DDBJ whole genome shotgun (WGS) entry which is preliminary data.</text>
</comment>
<dbReference type="AlphaFoldDB" id="A0A1Q9EZK7"/>
<accession>A0A1Q9EZK7</accession>
<protein>
    <submittedName>
        <fullName evidence="1">Uncharacterized protein</fullName>
    </submittedName>
</protein>
<organism evidence="1 2">
    <name type="scientific">Symbiodinium microadriaticum</name>
    <name type="common">Dinoflagellate</name>
    <name type="synonym">Zooxanthella microadriatica</name>
    <dbReference type="NCBI Taxonomy" id="2951"/>
    <lineage>
        <taxon>Eukaryota</taxon>
        <taxon>Sar</taxon>
        <taxon>Alveolata</taxon>
        <taxon>Dinophyceae</taxon>
        <taxon>Suessiales</taxon>
        <taxon>Symbiodiniaceae</taxon>
        <taxon>Symbiodinium</taxon>
    </lineage>
</organism>
<evidence type="ECO:0000313" key="1">
    <source>
        <dbReference type="EMBL" id="OLQ12782.1"/>
    </source>
</evidence>
<sequence length="763" mass="82107">MISFKRFVARALVGSENWLYSRNSKTVPVLLVQSTPAATRIFDRSASVSQAYKAYLSEDAAGASKSQIGDDVPSDVSDIPLSTETPLNDFKHVIVFTRSALAEQHLSMSMVESEHQSLDRSLTTPVSTQISDTSFFVVEENCLDMLPVLGESFVDLDLDLTELGGALTWTQALDDTQVTQYNVYLGIDCIENVTTLAENQCCDCHEGGFGEVPASVLYVTVRQGGSGRRLATLWDVSYIIVVSGDEAASLVATAGAVGADTAAFRTAMVVEFVAAGVDSAVVATSLVVVNFARVTVQLVGVDQLPSVLPSFSTVFNVTNGTEDDVVDIVVDIDNDSSAVRTTTSTTTESDAWLCKVVQPQPVNETDVGEDSDVLAACGIRGSSILACTCAVSDSPELIALLNFTRTRLIFCAQRQLLGSLPVQATSFDVPDLGQQSHILQGLRDAGKTLAESAYAESSIASGGTRVEDAEASVVNVTFADEDASWKTASELPEQLGWSLGFWPSEQIFDSRRYPETTDLETAREPAQVESFVFYLSELPPSVGRRPSIFGHVEHVPLQMDDPDVAEDVTVVADDVSARPLRNKDYAPETALQTFSALSVVGPESASNGVVYTKSELVEQTTPVSIALSDADASVSEEEWEGKPARGKIQSRSAVDLQDLDLDFFQIGGVLSWAEPADTAQVIRYVAGMQRVVWNYELFSSKALKKPQIRALLSVLFSSGLESTTNPHAVNEDIYWASDLLNSSSGFVCSYESDGLAARQHTVI</sequence>
<keyword evidence="2" id="KW-1185">Reference proteome</keyword>
<name>A0A1Q9EZK7_SYMMI</name>
<reference evidence="1 2" key="1">
    <citation type="submission" date="2016-02" db="EMBL/GenBank/DDBJ databases">
        <title>Genome analysis of coral dinoflagellate symbionts highlights evolutionary adaptations to a symbiotic lifestyle.</title>
        <authorList>
            <person name="Aranda M."/>
            <person name="Li Y."/>
            <person name="Liew Y.J."/>
            <person name="Baumgarten S."/>
            <person name="Simakov O."/>
            <person name="Wilson M."/>
            <person name="Piel J."/>
            <person name="Ashoor H."/>
            <person name="Bougouffa S."/>
            <person name="Bajic V.B."/>
            <person name="Ryu T."/>
            <person name="Ravasi T."/>
            <person name="Bayer T."/>
            <person name="Micklem G."/>
            <person name="Kim H."/>
            <person name="Bhak J."/>
            <person name="Lajeunesse T.C."/>
            <person name="Voolstra C.R."/>
        </authorList>
    </citation>
    <scope>NUCLEOTIDE SEQUENCE [LARGE SCALE GENOMIC DNA]</scope>
    <source>
        <strain evidence="1 2">CCMP2467</strain>
    </source>
</reference>
<gene>
    <name evidence="1" type="ORF">AK812_SmicGene3258</name>
</gene>
<dbReference type="EMBL" id="LSRX01000038">
    <property type="protein sequence ID" value="OLQ12782.1"/>
    <property type="molecule type" value="Genomic_DNA"/>
</dbReference>